<dbReference type="SUPFAM" id="SSF55781">
    <property type="entry name" value="GAF domain-like"/>
    <property type="match status" value="2"/>
</dbReference>
<feature type="region of interest" description="Disordered" evidence="10">
    <location>
        <begin position="57"/>
        <end position="95"/>
    </location>
</feature>
<feature type="domain" description="PAS" evidence="12">
    <location>
        <begin position="189"/>
        <end position="260"/>
    </location>
</feature>
<evidence type="ECO:0000256" key="7">
    <source>
        <dbReference type="ARBA" id="ARBA00022777"/>
    </source>
</evidence>
<dbReference type="Pfam" id="PF02518">
    <property type="entry name" value="HATPase_c"/>
    <property type="match status" value="1"/>
</dbReference>
<evidence type="ECO:0000256" key="4">
    <source>
        <dbReference type="ARBA" id="ARBA00012438"/>
    </source>
</evidence>
<dbReference type="SMART" id="SM00387">
    <property type="entry name" value="HATPase_c"/>
    <property type="match status" value="1"/>
</dbReference>
<dbReference type="EMBL" id="JACHJJ010000016">
    <property type="protein sequence ID" value="MBB5965333.1"/>
    <property type="molecule type" value="Genomic_DNA"/>
</dbReference>
<evidence type="ECO:0000256" key="1">
    <source>
        <dbReference type="ARBA" id="ARBA00000085"/>
    </source>
</evidence>
<evidence type="ECO:0000259" key="11">
    <source>
        <dbReference type="PROSITE" id="PS50109"/>
    </source>
</evidence>
<keyword evidence="6" id="KW-0808">Transferase</keyword>
<dbReference type="PANTHER" id="PTHR43711">
    <property type="entry name" value="TWO-COMPONENT HISTIDINE KINASE"/>
    <property type="match status" value="1"/>
</dbReference>
<dbReference type="InterPro" id="IPR000700">
    <property type="entry name" value="PAS-assoc_C"/>
</dbReference>
<dbReference type="Pfam" id="PF01590">
    <property type="entry name" value="GAF"/>
    <property type="match status" value="1"/>
</dbReference>
<dbReference type="PROSITE" id="PS50109">
    <property type="entry name" value="HIS_KIN"/>
    <property type="match status" value="1"/>
</dbReference>
<dbReference type="InterPro" id="IPR003018">
    <property type="entry name" value="GAF"/>
</dbReference>
<proteinExistence type="predicted"/>
<evidence type="ECO:0000256" key="3">
    <source>
        <dbReference type="ARBA" id="ARBA00004236"/>
    </source>
</evidence>
<dbReference type="Gene3D" id="1.10.287.130">
    <property type="match status" value="1"/>
</dbReference>
<accession>A0A841D8Z3</accession>
<dbReference type="RefSeq" id="WP_184944633.1">
    <property type="nucleotide sequence ID" value="NZ_JACHJJ010000016.1"/>
</dbReference>
<evidence type="ECO:0000256" key="2">
    <source>
        <dbReference type="ARBA" id="ARBA00001968"/>
    </source>
</evidence>
<dbReference type="SMART" id="SM00065">
    <property type="entry name" value="GAF"/>
    <property type="match status" value="2"/>
</dbReference>
<dbReference type="NCBIfam" id="TIGR00229">
    <property type="entry name" value="sensory_box"/>
    <property type="match status" value="1"/>
</dbReference>
<dbReference type="AlphaFoldDB" id="A0A841D8Z3"/>
<dbReference type="SMART" id="SM00388">
    <property type="entry name" value="HisKA"/>
    <property type="match status" value="1"/>
</dbReference>
<dbReference type="InterPro" id="IPR013767">
    <property type="entry name" value="PAS_fold"/>
</dbReference>
<dbReference type="CDD" id="cd00082">
    <property type="entry name" value="HisKA"/>
    <property type="match status" value="1"/>
</dbReference>
<dbReference type="InterPro" id="IPR003661">
    <property type="entry name" value="HisK_dim/P_dom"/>
</dbReference>
<dbReference type="FunFam" id="1.10.287.130:FF:000001">
    <property type="entry name" value="Two-component sensor histidine kinase"/>
    <property type="match status" value="1"/>
</dbReference>
<dbReference type="InterPro" id="IPR036097">
    <property type="entry name" value="HisK_dim/P_sf"/>
</dbReference>
<dbReference type="Proteomes" id="UP000562352">
    <property type="component" value="Unassembled WGS sequence"/>
</dbReference>
<dbReference type="SMART" id="SM00091">
    <property type="entry name" value="PAS"/>
    <property type="match status" value="2"/>
</dbReference>
<dbReference type="InterPro" id="IPR035965">
    <property type="entry name" value="PAS-like_dom_sf"/>
</dbReference>
<evidence type="ECO:0000256" key="9">
    <source>
        <dbReference type="ARBA" id="ARBA00023136"/>
    </source>
</evidence>
<dbReference type="PRINTS" id="PR00344">
    <property type="entry name" value="BCTRLSENSOR"/>
</dbReference>
<dbReference type="PROSITE" id="PS50112">
    <property type="entry name" value="PAS"/>
    <property type="match status" value="1"/>
</dbReference>
<dbReference type="SUPFAM" id="SSF47384">
    <property type="entry name" value="Homodimeric domain of signal transducing histidine kinase"/>
    <property type="match status" value="1"/>
</dbReference>
<evidence type="ECO:0000256" key="6">
    <source>
        <dbReference type="ARBA" id="ARBA00022679"/>
    </source>
</evidence>
<keyword evidence="9" id="KW-0472">Membrane</keyword>
<feature type="domain" description="PAC" evidence="13">
    <location>
        <begin position="567"/>
        <end position="617"/>
    </location>
</feature>
<keyword evidence="7" id="KW-0418">Kinase</keyword>
<dbReference type="SUPFAM" id="SSF55785">
    <property type="entry name" value="PYP-like sensor domain (PAS domain)"/>
    <property type="match status" value="2"/>
</dbReference>
<dbReference type="EC" id="2.7.13.3" evidence="4"/>
<comment type="cofactor">
    <cofactor evidence="2">
        <name>a divalent metal cation</name>
        <dbReference type="ChEBI" id="CHEBI:60240"/>
    </cofactor>
</comment>
<dbReference type="InterPro" id="IPR013655">
    <property type="entry name" value="PAS_fold_3"/>
</dbReference>
<dbReference type="InterPro" id="IPR005467">
    <property type="entry name" value="His_kinase_dom"/>
</dbReference>
<dbReference type="Pfam" id="PF00989">
    <property type="entry name" value="PAS"/>
    <property type="match status" value="1"/>
</dbReference>
<comment type="catalytic activity">
    <reaction evidence="1">
        <text>ATP + protein L-histidine = ADP + protein N-phospho-L-histidine.</text>
        <dbReference type="EC" id="2.7.13.3"/>
    </reaction>
</comment>
<dbReference type="Pfam" id="PF13185">
    <property type="entry name" value="GAF_2"/>
    <property type="match status" value="1"/>
</dbReference>
<feature type="domain" description="Histidine kinase" evidence="11">
    <location>
        <begin position="642"/>
        <end position="858"/>
    </location>
</feature>
<dbReference type="CDD" id="cd00075">
    <property type="entry name" value="HATPase"/>
    <property type="match status" value="1"/>
</dbReference>
<evidence type="ECO:0000259" key="12">
    <source>
        <dbReference type="PROSITE" id="PS50112"/>
    </source>
</evidence>
<evidence type="ECO:0000259" key="13">
    <source>
        <dbReference type="PROSITE" id="PS50113"/>
    </source>
</evidence>
<comment type="caution">
    <text evidence="14">The sequence shown here is derived from an EMBL/GenBank/DDBJ whole genome shotgun (WGS) entry which is preliminary data.</text>
</comment>
<dbReference type="InterPro" id="IPR003594">
    <property type="entry name" value="HATPase_dom"/>
</dbReference>
<feature type="compositionally biased region" description="Pro residues" evidence="10">
    <location>
        <begin position="65"/>
        <end position="77"/>
    </location>
</feature>
<evidence type="ECO:0000256" key="8">
    <source>
        <dbReference type="ARBA" id="ARBA00023012"/>
    </source>
</evidence>
<dbReference type="InterPro" id="IPR004358">
    <property type="entry name" value="Sig_transdc_His_kin-like_C"/>
</dbReference>
<dbReference type="InterPro" id="IPR036890">
    <property type="entry name" value="HATPase_C_sf"/>
</dbReference>
<sequence length="862" mass="93699">MTALDPARVSQRLRALRTMGLFDASPAPSLDRLARLAARLLDVPAATVSLIDHDRQTVLGSAGPPGTPPSAGAPPRGPAGTAEPPEEGRDGTPCPFCEDVTASGTPLALDDIRDSPRRGGAGAVHGLEVATHAAFPLRTADGEVLGSLSLVGTRPRQWSPEHLRTAADLAAAAESEIALLLSRSEALLSAARLGTILDRTPDAFVSIDADGVVTAWNAAAERLFGWTPEEARGRDVADLIIPERFRRAHYRGLRRVRESGRSAMAGRRMELVAMDRDGREFPIEMTLQVDAECGETVFHAFLHDTSARHRAEMLRETQYAVARALADAVSTEQAAADTVAATTEALGWACGEYWRVGPGETGITRVCSWSRPGLDLSAFTDDRPITLRRGQGLPGLVWDTGKDVWIRDMPTDPHDFVRREAARECGLHTGAGLPVTSGRRVFGVLTFFARTVEEPDEDLISVLDGICAHLGRYKERRRAEKLTEALDASRRHLDRIIAQLSDFVWTLEVTAGHRIVPVYTSPDSTGIYGGPLPPGVDILTLIRKHIHPDDLAAFETYRAALASGEPAEVEYRATGSDGVVRWLWTRAIPRFEGGRLFIDGITTNVTERHQLDEERERLLVQEQEQVRRLRDLDRMKDELVAVVSHELRTPIGAIRGYIEMLKDSSGLDDEQLMFADVIDRKSAHLQRLVDDLLDLARLDAGHISLDARPLSLTELAQQAVDDHRPAADAKKLTLDADLTWRVPVHADPVRLRQVLDNLLSNAIRYTPAGGTVTLTAEREGGSAVISVSDTGIGVPAEQYPQLFDRFFRASTALESGVKGTGLGLAITRAIVEAHGGTIDASPRPGGGTVFTVRLPVESPPKT</sequence>
<name>A0A841D8Z3_PLAVE</name>
<dbReference type="Gene3D" id="3.30.450.20">
    <property type="entry name" value="PAS domain"/>
    <property type="match status" value="2"/>
</dbReference>
<dbReference type="InterPro" id="IPR050736">
    <property type="entry name" value="Sensor_HK_Regulatory"/>
</dbReference>
<keyword evidence="5" id="KW-0597">Phosphoprotein</keyword>
<evidence type="ECO:0000313" key="14">
    <source>
        <dbReference type="EMBL" id="MBB5965333.1"/>
    </source>
</evidence>
<keyword evidence="15" id="KW-1185">Reference proteome</keyword>
<dbReference type="GO" id="GO:0000155">
    <property type="term" value="F:phosphorelay sensor kinase activity"/>
    <property type="evidence" value="ECO:0007669"/>
    <property type="project" value="InterPro"/>
</dbReference>
<dbReference type="Pfam" id="PF00512">
    <property type="entry name" value="HisKA"/>
    <property type="match status" value="1"/>
</dbReference>
<dbReference type="InterPro" id="IPR029016">
    <property type="entry name" value="GAF-like_dom_sf"/>
</dbReference>
<dbReference type="Gene3D" id="3.30.565.10">
    <property type="entry name" value="Histidine kinase-like ATPase, C-terminal domain"/>
    <property type="match status" value="1"/>
</dbReference>
<dbReference type="Pfam" id="PF08447">
    <property type="entry name" value="PAS_3"/>
    <property type="match status" value="1"/>
</dbReference>
<dbReference type="GO" id="GO:0006355">
    <property type="term" value="P:regulation of DNA-templated transcription"/>
    <property type="evidence" value="ECO:0007669"/>
    <property type="project" value="InterPro"/>
</dbReference>
<evidence type="ECO:0000256" key="5">
    <source>
        <dbReference type="ARBA" id="ARBA00022553"/>
    </source>
</evidence>
<dbReference type="GO" id="GO:0005509">
    <property type="term" value="F:calcium ion binding"/>
    <property type="evidence" value="ECO:0007669"/>
    <property type="project" value="UniProtKB-ARBA"/>
</dbReference>
<evidence type="ECO:0000256" key="10">
    <source>
        <dbReference type="SAM" id="MobiDB-lite"/>
    </source>
</evidence>
<feature type="region of interest" description="Disordered" evidence="10">
    <location>
        <begin position="837"/>
        <end position="862"/>
    </location>
</feature>
<keyword evidence="8" id="KW-0902">Two-component regulatory system</keyword>
<dbReference type="CDD" id="cd00130">
    <property type="entry name" value="PAS"/>
    <property type="match status" value="2"/>
</dbReference>
<gene>
    <name evidence="14" type="ORF">FHS22_004621</name>
</gene>
<dbReference type="Gene3D" id="3.30.450.40">
    <property type="match status" value="2"/>
</dbReference>
<dbReference type="FunFam" id="3.30.565.10:FF:000006">
    <property type="entry name" value="Sensor histidine kinase WalK"/>
    <property type="match status" value="1"/>
</dbReference>
<dbReference type="PROSITE" id="PS50113">
    <property type="entry name" value="PAC"/>
    <property type="match status" value="1"/>
</dbReference>
<comment type="subcellular location">
    <subcellularLocation>
        <location evidence="3">Cell membrane</location>
    </subcellularLocation>
</comment>
<dbReference type="SUPFAM" id="SSF55874">
    <property type="entry name" value="ATPase domain of HSP90 chaperone/DNA topoisomerase II/histidine kinase"/>
    <property type="match status" value="1"/>
</dbReference>
<dbReference type="InterPro" id="IPR000014">
    <property type="entry name" value="PAS"/>
</dbReference>
<organism evidence="14 15">
    <name type="scientific">Planomonospora venezuelensis</name>
    <dbReference type="NCBI Taxonomy" id="1999"/>
    <lineage>
        <taxon>Bacteria</taxon>
        <taxon>Bacillati</taxon>
        <taxon>Actinomycetota</taxon>
        <taxon>Actinomycetes</taxon>
        <taxon>Streptosporangiales</taxon>
        <taxon>Streptosporangiaceae</taxon>
        <taxon>Planomonospora</taxon>
    </lineage>
</organism>
<protein>
    <recommendedName>
        <fullName evidence="4">histidine kinase</fullName>
        <ecNumber evidence="4">2.7.13.3</ecNumber>
    </recommendedName>
</protein>
<dbReference type="PANTHER" id="PTHR43711:SF1">
    <property type="entry name" value="HISTIDINE KINASE 1"/>
    <property type="match status" value="1"/>
</dbReference>
<evidence type="ECO:0000313" key="15">
    <source>
        <dbReference type="Proteomes" id="UP000562352"/>
    </source>
</evidence>
<dbReference type="GO" id="GO:0005886">
    <property type="term" value="C:plasma membrane"/>
    <property type="evidence" value="ECO:0007669"/>
    <property type="project" value="UniProtKB-SubCell"/>
</dbReference>
<reference evidence="14 15" key="1">
    <citation type="submission" date="2020-08" db="EMBL/GenBank/DDBJ databases">
        <title>Genomic Encyclopedia of Type Strains, Phase III (KMG-III): the genomes of soil and plant-associated and newly described type strains.</title>
        <authorList>
            <person name="Whitman W."/>
        </authorList>
    </citation>
    <scope>NUCLEOTIDE SEQUENCE [LARGE SCALE GENOMIC DNA]</scope>
    <source>
        <strain evidence="14 15">CECT 3303</strain>
    </source>
</reference>